<gene>
    <name evidence="5" type="ORF">NOI20_06235</name>
</gene>
<dbReference type="Gene3D" id="3.30.450.80">
    <property type="entry name" value="Transcription factor LuxR-like, autoinducer-binding domain"/>
    <property type="match status" value="1"/>
</dbReference>
<dbReference type="SUPFAM" id="SSF46894">
    <property type="entry name" value="C-terminal effector domain of the bipartite response regulators"/>
    <property type="match status" value="1"/>
</dbReference>
<accession>A0AAJ1UBU3</accession>
<dbReference type="Gene3D" id="1.10.10.10">
    <property type="entry name" value="Winged helix-like DNA-binding domain superfamily/Winged helix DNA-binding domain"/>
    <property type="match status" value="1"/>
</dbReference>
<dbReference type="InterPro" id="IPR036693">
    <property type="entry name" value="TF_LuxR_autoind-bd_dom_sf"/>
</dbReference>
<dbReference type="GO" id="GO:0006355">
    <property type="term" value="P:regulation of DNA-templated transcription"/>
    <property type="evidence" value="ECO:0007669"/>
    <property type="project" value="InterPro"/>
</dbReference>
<dbReference type="Proteomes" id="UP001227162">
    <property type="component" value="Unassembled WGS sequence"/>
</dbReference>
<evidence type="ECO:0000313" key="6">
    <source>
        <dbReference type="Proteomes" id="UP001227162"/>
    </source>
</evidence>
<dbReference type="InterPro" id="IPR016032">
    <property type="entry name" value="Sig_transdc_resp-reg_C-effctor"/>
</dbReference>
<evidence type="ECO:0000256" key="2">
    <source>
        <dbReference type="ARBA" id="ARBA00023125"/>
    </source>
</evidence>
<dbReference type="EMBL" id="JANFFA010000001">
    <property type="protein sequence ID" value="MDQ2093701.1"/>
    <property type="molecule type" value="Genomic_DNA"/>
</dbReference>
<reference evidence="5" key="2">
    <citation type="submission" date="2023-04" db="EMBL/GenBank/DDBJ databases">
        <title>'Rhodoalgimonas zhirmunskyi' gen. nov., isolated from a red alga.</title>
        <authorList>
            <person name="Nedashkovskaya O.I."/>
            <person name="Otstavnykh N.Y."/>
            <person name="Bystritskaya E.P."/>
            <person name="Balabanova L.A."/>
            <person name="Isaeva M.P."/>
        </authorList>
    </citation>
    <scope>NUCLEOTIDE SEQUENCE</scope>
    <source>
        <strain evidence="5">10Alg 79</strain>
    </source>
</reference>
<evidence type="ECO:0000256" key="3">
    <source>
        <dbReference type="ARBA" id="ARBA00023163"/>
    </source>
</evidence>
<feature type="domain" description="HTH luxR-type" evidence="4">
    <location>
        <begin position="200"/>
        <end position="265"/>
    </location>
</feature>
<dbReference type="Pfam" id="PF00196">
    <property type="entry name" value="GerE"/>
    <property type="match status" value="1"/>
</dbReference>
<keyword evidence="1" id="KW-0805">Transcription regulation</keyword>
<protein>
    <submittedName>
        <fullName evidence="5">Autoinducer binding domain-containing protein</fullName>
    </submittedName>
</protein>
<dbReference type="Pfam" id="PF03472">
    <property type="entry name" value="Autoind_bind"/>
    <property type="match status" value="1"/>
</dbReference>
<dbReference type="RefSeq" id="WP_317625281.1">
    <property type="nucleotide sequence ID" value="NZ_JANFFA010000001.1"/>
</dbReference>
<comment type="caution">
    <text evidence="5">The sequence shown here is derived from an EMBL/GenBank/DDBJ whole genome shotgun (WGS) entry which is preliminary data.</text>
</comment>
<dbReference type="InterPro" id="IPR000792">
    <property type="entry name" value="Tscrpt_reg_LuxR_C"/>
</dbReference>
<evidence type="ECO:0000259" key="4">
    <source>
        <dbReference type="PROSITE" id="PS50043"/>
    </source>
</evidence>
<name>A0AAJ1UBU3_9RHOB</name>
<dbReference type="SMART" id="SM00421">
    <property type="entry name" value="HTH_LUXR"/>
    <property type="match status" value="1"/>
</dbReference>
<keyword evidence="6" id="KW-1185">Reference proteome</keyword>
<proteinExistence type="predicted"/>
<evidence type="ECO:0000256" key="1">
    <source>
        <dbReference type="ARBA" id="ARBA00023015"/>
    </source>
</evidence>
<dbReference type="PROSITE" id="PS50043">
    <property type="entry name" value="HTH_LUXR_2"/>
    <property type="match status" value="1"/>
</dbReference>
<dbReference type="SUPFAM" id="SSF75516">
    <property type="entry name" value="Pheromone-binding domain of LuxR-like quorum-sensing transcription factors"/>
    <property type="match status" value="1"/>
</dbReference>
<keyword evidence="2" id="KW-0238">DNA-binding</keyword>
<keyword evidence="3" id="KW-0804">Transcription</keyword>
<evidence type="ECO:0000313" key="5">
    <source>
        <dbReference type="EMBL" id="MDQ2093701.1"/>
    </source>
</evidence>
<dbReference type="CDD" id="cd06170">
    <property type="entry name" value="LuxR_C_like"/>
    <property type="match status" value="1"/>
</dbReference>
<organism evidence="5 6">
    <name type="scientific">Rhodalgimonas zhirmunskyi</name>
    <dbReference type="NCBI Taxonomy" id="2964767"/>
    <lineage>
        <taxon>Bacteria</taxon>
        <taxon>Pseudomonadati</taxon>
        <taxon>Pseudomonadota</taxon>
        <taxon>Alphaproteobacteria</taxon>
        <taxon>Rhodobacterales</taxon>
        <taxon>Roseobacteraceae</taxon>
        <taxon>Rhodalgimonas</taxon>
    </lineage>
</organism>
<dbReference type="InterPro" id="IPR036388">
    <property type="entry name" value="WH-like_DNA-bd_sf"/>
</dbReference>
<dbReference type="GO" id="GO:0003677">
    <property type="term" value="F:DNA binding"/>
    <property type="evidence" value="ECO:0007669"/>
    <property type="project" value="UniProtKB-KW"/>
</dbReference>
<dbReference type="AlphaFoldDB" id="A0AAJ1UBU3"/>
<dbReference type="InterPro" id="IPR005143">
    <property type="entry name" value="TF_LuxR_autoind-bd_dom"/>
</dbReference>
<sequence>MSGADPEHIAPPPRRDVVEAECYTPALLRDFLVDLETTTHSRQVWSLLVGLGQALNLPCIDFICASSWDHFRKTIFVRTSYDASFLNGWNEDPEIAKWSYFRSHAMHHLTPIMVGLEFIDEYIHLPARRVEVLREAAARGIRAGFSIPLRLHAPPQAALITFAGDHSRREMKEIVRAHGWTLSLAAMHGHQRYMTHFHAEFPERNKISAKQLELLGKIGLGLQDKQIAQEIGISVSAVRQRMHSLMEKTGLNNRAELAALAMSMGVLPDPVHGPGHKEAEILFEMDGKGTIRRPAHNGDISAPNPKARRR</sequence>
<reference evidence="5" key="1">
    <citation type="submission" date="2022-07" db="EMBL/GenBank/DDBJ databases">
        <authorList>
            <person name="Otstavnykh N."/>
            <person name="Isaeva M."/>
            <person name="Bystritskaya E."/>
        </authorList>
    </citation>
    <scope>NUCLEOTIDE SEQUENCE</scope>
    <source>
        <strain evidence="5">10Alg 79</strain>
    </source>
</reference>